<comment type="caution">
    <text evidence="1">The sequence shown here is derived from an EMBL/GenBank/DDBJ whole genome shotgun (WGS) entry which is preliminary data.</text>
</comment>
<name>A0A178MSY2_9PROT</name>
<sequence length="120" mass="13153">MRFDAKTPPRRFAVGTGNKLTISDCGSMALDPDEQVTLTTPSGGEYDITRKDWGFYATPSLNGRLIGFGLRGALTRNTQSGRIFVMLVERGFEDAFHAYLAEEAMEVVCWLDGSEPLGGK</sequence>
<dbReference type="EMBL" id="LWQT01000043">
    <property type="protein sequence ID" value="OAN52760.1"/>
    <property type="molecule type" value="Genomic_DNA"/>
</dbReference>
<accession>A0A178MSY2</accession>
<reference evidence="1 2" key="1">
    <citation type="submission" date="2016-04" db="EMBL/GenBank/DDBJ databases">
        <title>Draft genome sequence of freshwater magnetotactic bacteria Magnetospirillum marisnigri SP-1 and Magnetospirillum moscoviense BB-1.</title>
        <authorList>
            <person name="Koziaeva V."/>
            <person name="Dziuba M.V."/>
            <person name="Ivanov T.M."/>
            <person name="Kuznetsov B."/>
            <person name="Grouzdev D.S."/>
        </authorList>
    </citation>
    <scope>NUCLEOTIDE SEQUENCE [LARGE SCALE GENOMIC DNA]</scope>
    <source>
        <strain evidence="1 2">SP-1</strain>
    </source>
</reference>
<dbReference type="STRING" id="1285242.A6A04_15800"/>
<keyword evidence="2" id="KW-1185">Reference proteome</keyword>
<evidence type="ECO:0000313" key="1">
    <source>
        <dbReference type="EMBL" id="OAN52760.1"/>
    </source>
</evidence>
<dbReference type="Proteomes" id="UP000078428">
    <property type="component" value="Unassembled WGS sequence"/>
</dbReference>
<dbReference type="OrthoDB" id="7357102at2"/>
<evidence type="ECO:0000313" key="2">
    <source>
        <dbReference type="Proteomes" id="UP000078428"/>
    </source>
</evidence>
<protein>
    <submittedName>
        <fullName evidence="1">Uncharacterized protein</fullName>
    </submittedName>
</protein>
<gene>
    <name evidence="1" type="ORF">A6A04_15800</name>
</gene>
<dbReference type="AlphaFoldDB" id="A0A178MSY2"/>
<proteinExistence type="predicted"/>
<organism evidence="1 2">
    <name type="scientific">Paramagnetospirillum marisnigri</name>
    <dbReference type="NCBI Taxonomy" id="1285242"/>
    <lineage>
        <taxon>Bacteria</taxon>
        <taxon>Pseudomonadati</taxon>
        <taxon>Pseudomonadota</taxon>
        <taxon>Alphaproteobacteria</taxon>
        <taxon>Rhodospirillales</taxon>
        <taxon>Magnetospirillaceae</taxon>
        <taxon>Paramagnetospirillum</taxon>
    </lineage>
</organism>
<dbReference type="RefSeq" id="WP_068490836.1">
    <property type="nucleotide sequence ID" value="NZ_LWQT01000043.1"/>
</dbReference>